<evidence type="ECO:0000256" key="1">
    <source>
        <dbReference type="ARBA" id="ARBA00023015"/>
    </source>
</evidence>
<dbReference type="OrthoDB" id="4746440at2"/>
<feature type="domain" description="HTH tetR-type" evidence="5">
    <location>
        <begin position="6"/>
        <end position="66"/>
    </location>
</feature>
<keyword evidence="3" id="KW-0804">Transcription</keyword>
<proteinExistence type="predicted"/>
<name>A0A3A3ZJQ2_9ACTN</name>
<dbReference type="Gene3D" id="1.10.357.10">
    <property type="entry name" value="Tetracycline Repressor, domain 2"/>
    <property type="match status" value="1"/>
</dbReference>
<dbReference type="PANTHER" id="PTHR30055:SF238">
    <property type="entry name" value="MYCOFACTOCIN BIOSYNTHESIS TRANSCRIPTIONAL REGULATOR MFTR-RELATED"/>
    <property type="match status" value="1"/>
</dbReference>
<dbReference type="GO" id="GO:0003700">
    <property type="term" value="F:DNA-binding transcription factor activity"/>
    <property type="evidence" value="ECO:0007669"/>
    <property type="project" value="TreeGrafter"/>
</dbReference>
<dbReference type="GO" id="GO:0000976">
    <property type="term" value="F:transcription cis-regulatory region binding"/>
    <property type="evidence" value="ECO:0007669"/>
    <property type="project" value="TreeGrafter"/>
</dbReference>
<evidence type="ECO:0000256" key="3">
    <source>
        <dbReference type="ARBA" id="ARBA00023163"/>
    </source>
</evidence>
<dbReference type="InterPro" id="IPR009057">
    <property type="entry name" value="Homeodomain-like_sf"/>
</dbReference>
<evidence type="ECO:0000259" key="5">
    <source>
        <dbReference type="PROSITE" id="PS50977"/>
    </source>
</evidence>
<evidence type="ECO:0000256" key="2">
    <source>
        <dbReference type="ARBA" id="ARBA00023125"/>
    </source>
</evidence>
<sequence>MGRWEPGAPQRLQRAALELFTEQGFDATTVAGIAERAGVTERTFFRHYADKREVLFAGEDEFREPFLRAVTEGPAGAPALDLVRGALAAACAAFEAGRSRDHARARQRVVDAHPPLRERELLKLAGLAAAVGDALVARGVPPLRARLGGELAVSVFAAAFALWTAPGEERDLVRLQAEAMAEVLALVDRPGELPGQVPGQVPG</sequence>
<evidence type="ECO:0000256" key="4">
    <source>
        <dbReference type="PROSITE-ProRule" id="PRU00335"/>
    </source>
</evidence>
<organism evidence="6 7">
    <name type="scientific">Vallicoccus soli</name>
    <dbReference type="NCBI Taxonomy" id="2339232"/>
    <lineage>
        <taxon>Bacteria</taxon>
        <taxon>Bacillati</taxon>
        <taxon>Actinomycetota</taxon>
        <taxon>Actinomycetes</taxon>
        <taxon>Motilibacterales</taxon>
        <taxon>Vallicoccaceae</taxon>
        <taxon>Vallicoccus</taxon>
    </lineage>
</organism>
<comment type="caution">
    <text evidence="6">The sequence shown here is derived from an EMBL/GenBank/DDBJ whole genome shotgun (WGS) entry which is preliminary data.</text>
</comment>
<dbReference type="Pfam" id="PF00440">
    <property type="entry name" value="TetR_N"/>
    <property type="match status" value="1"/>
</dbReference>
<dbReference type="Proteomes" id="UP000265614">
    <property type="component" value="Unassembled WGS sequence"/>
</dbReference>
<protein>
    <submittedName>
        <fullName evidence="6">TetR/AcrR family transcriptional regulator</fullName>
    </submittedName>
</protein>
<evidence type="ECO:0000313" key="7">
    <source>
        <dbReference type="Proteomes" id="UP000265614"/>
    </source>
</evidence>
<dbReference type="InterPro" id="IPR001647">
    <property type="entry name" value="HTH_TetR"/>
</dbReference>
<keyword evidence="2 4" id="KW-0238">DNA-binding</keyword>
<dbReference type="InterPro" id="IPR050109">
    <property type="entry name" value="HTH-type_TetR-like_transc_reg"/>
</dbReference>
<dbReference type="PROSITE" id="PS50977">
    <property type="entry name" value="HTH_TETR_2"/>
    <property type="match status" value="1"/>
</dbReference>
<dbReference type="AlphaFoldDB" id="A0A3A3ZJQ2"/>
<feature type="DNA-binding region" description="H-T-H motif" evidence="4">
    <location>
        <begin position="29"/>
        <end position="48"/>
    </location>
</feature>
<keyword evidence="7" id="KW-1185">Reference proteome</keyword>
<dbReference type="PRINTS" id="PR00455">
    <property type="entry name" value="HTHTETR"/>
</dbReference>
<gene>
    <name evidence="6" type="ORF">D5H78_10190</name>
</gene>
<evidence type="ECO:0000313" key="6">
    <source>
        <dbReference type="EMBL" id="RJK95953.1"/>
    </source>
</evidence>
<keyword evidence="1" id="KW-0805">Transcription regulation</keyword>
<reference evidence="6 7" key="1">
    <citation type="submission" date="2018-09" db="EMBL/GenBank/DDBJ databases">
        <title>YIM 75000 draft genome.</title>
        <authorList>
            <person name="Tang S."/>
            <person name="Feng Y."/>
        </authorList>
    </citation>
    <scope>NUCLEOTIDE SEQUENCE [LARGE SCALE GENOMIC DNA]</scope>
    <source>
        <strain evidence="6 7">YIM 75000</strain>
    </source>
</reference>
<accession>A0A3A3ZJQ2</accession>
<dbReference type="EMBL" id="QZEZ01000004">
    <property type="protein sequence ID" value="RJK95953.1"/>
    <property type="molecule type" value="Genomic_DNA"/>
</dbReference>
<dbReference type="RefSeq" id="WP_119950379.1">
    <property type="nucleotide sequence ID" value="NZ_QZEZ01000004.1"/>
</dbReference>
<dbReference type="SUPFAM" id="SSF46689">
    <property type="entry name" value="Homeodomain-like"/>
    <property type="match status" value="1"/>
</dbReference>
<dbReference type="PANTHER" id="PTHR30055">
    <property type="entry name" value="HTH-TYPE TRANSCRIPTIONAL REGULATOR RUTR"/>
    <property type="match status" value="1"/>
</dbReference>